<dbReference type="EMBL" id="MIKG01000011">
    <property type="protein sequence ID" value="RAO70301.1"/>
    <property type="molecule type" value="Genomic_DNA"/>
</dbReference>
<dbReference type="OrthoDB" id="5398396at2759"/>
<dbReference type="Proteomes" id="UP000249363">
    <property type="component" value="Unassembled WGS sequence"/>
</dbReference>
<evidence type="ECO:0000256" key="2">
    <source>
        <dbReference type="SAM" id="Phobius"/>
    </source>
</evidence>
<feature type="compositionally biased region" description="Low complexity" evidence="1">
    <location>
        <begin position="48"/>
        <end position="63"/>
    </location>
</feature>
<keyword evidence="2" id="KW-1133">Transmembrane helix</keyword>
<keyword evidence="4" id="KW-1185">Reference proteome</keyword>
<keyword evidence="2" id="KW-0472">Membrane</keyword>
<sequence length="170" mass="18433">MGWFDGSSSVSGSGWVRKRSPHRSNSVYSSRHSRHSAPSIFSLGGGSKNRSTSSFFSTSSNSRKGVRPRSGFIERMIRRIKRLLRDIWSYGRRNPIKVFLFVIVPLITGGVLQKLLAMVGLRLPSGLVGNREFEQISRRGTVSGLGGGGIGGAGLGDSINGLMTVAKMFM</sequence>
<evidence type="ECO:0000313" key="4">
    <source>
        <dbReference type="Proteomes" id="UP000249363"/>
    </source>
</evidence>
<feature type="compositionally biased region" description="Low complexity" evidence="1">
    <location>
        <begin position="1"/>
        <end position="14"/>
    </location>
</feature>
<comment type="caution">
    <text evidence="3">The sequence shown here is derived from an EMBL/GenBank/DDBJ whole genome shotgun (WGS) entry which is preliminary data.</text>
</comment>
<dbReference type="RefSeq" id="XP_040734817.1">
    <property type="nucleotide sequence ID" value="XM_040878886.1"/>
</dbReference>
<organism evidence="3 4">
    <name type="scientific">Talaromyces amestolkiae</name>
    <dbReference type="NCBI Taxonomy" id="1196081"/>
    <lineage>
        <taxon>Eukaryota</taxon>
        <taxon>Fungi</taxon>
        <taxon>Dikarya</taxon>
        <taxon>Ascomycota</taxon>
        <taxon>Pezizomycotina</taxon>
        <taxon>Eurotiomycetes</taxon>
        <taxon>Eurotiomycetidae</taxon>
        <taxon>Eurotiales</taxon>
        <taxon>Trichocomaceae</taxon>
        <taxon>Talaromyces</taxon>
        <taxon>Talaromyces sect. Talaromyces</taxon>
    </lineage>
</organism>
<reference evidence="3 4" key="1">
    <citation type="journal article" date="2017" name="Biotechnol. Biofuels">
        <title>Differential beta-glucosidase expression as a function of carbon source availability in Talaromyces amestolkiae: a genomic and proteomic approach.</title>
        <authorList>
            <person name="de Eugenio L.I."/>
            <person name="Mendez-Liter J.A."/>
            <person name="Nieto-Dominguez M."/>
            <person name="Alonso L."/>
            <person name="Gil-Munoz J."/>
            <person name="Barriuso J."/>
            <person name="Prieto A."/>
            <person name="Martinez M.J."/>
        </authorList>
    </citation>
    <scope>NUCLEOTIDE SEQUENCE [LARGE SCALE GENOMIC DNA]</scope>
    <source>
        <strain evidence="3 4">CIB</strain>
    </source>
</reference>
<keyword evidence="2" id="KW-0812">Transmembrane</keyword>
<evidence type="ECO:0000313" key="3">
    <source>
        <dbReference type="EMBL" id="RAO70301.1"/>
    </source>
</evidence>
<name>A0A364L3J8_TALAM</name>
<proteinExistence type="predicted"/>
<gene>
    <name evidence="3" type="ORF">BHQ10_006313</name>
</gene>
<evidence type="ECO:0000256" key="1">
    <source>
        <dbReference type="SAM" id="MobiDB-lite"/>
    </source>
</evidence>
<dbReference type="AlphaFoldDB" id="A0A364L3J8"/>
<feature type="transmembrane region" description="Helical" evidence="2">
    <location>
        <begin position="98"/>
        <end position="121"/>
    </location>
</feature>
<protein>
    <submittedName>
        <fullName evidence="3">Uncharacterized protein</fullName>
    </submittedName>
</protein>
<dbReference type="GeneID" id="63795529"/>
<feature type="region of interest" description="Disordered" evidence="1">
    <location>
        <begin position="1"/>
        <end position="67"/>
    </location>
</feature>
<accession>A0A364L3J8</accession>